<organism evidence="13 14">
    <name type="scientific">Steroidobacter gossypii</name>
    <dbReference type="NCBI Taxonomy" id="2805490"/>
    <lineage>
        <taxon>Bacteria</taxon>
        <taxon>Pseudomonadati</taxon>
        <taxon>Pseudomonadota</taxon>
        <taxon>Gammaproteobacteria</taxon>
        <taxon>Steroidobacterales</taxon>
        <taxon>Steroidobacteraceae</taxon>
        <taxon>Steroidobacter</taxon>
    </lineage>
</organism>
<comment type="cofactor">
    <cofactor evidence="12">
        <name>Mn(2+)</name>
        <dbReference type="ChEBI" id="CHEBI:29035"/>
    </cofactor>
    <text evidence="12">Binds 2 manganese ions per subunit.</text>
</comment>
<evidence type="ECO:0000256" key="10">
    <source>
        <dbReference type="PROSITE-ProRule" id="PRU00742"/>
    </source>
</evidence>
<dbReference type="SUPFAM" id="SSF52768">
    <property type="entry name" value="Arginase/deacetylase"/>
    <property type="match status" value="1"/>
</dbReference>
<dbReference type="CDD" id="cd09989">
    <property type="entry name" value="Arginase"/>
    <property type="match status" value="1"/>
</dbReference>
<evidence type="ECO:0000256" key="7">
    <source>
        <dbReference type="ARBA" id="ARBA00023211"/>
    </source>
</evidence>
<dbReference type="InterPro" id="IPR006035">
    <property type="entry name" value="Ureohydrolase"/>
</dbReference>
<evidence type="ECO:0000256" key="6">
    <source>
        <dbReference type="ARBA" id="ARBA00022801"/>
    </source>
</evidence>
<evidence type="ECO:0000256" key="11">
    <source>
        <dbReference type="RuleBase" id="RU003684"/>
    </source>
</evidence>
<dbReference type="InterPro" id="IPR014033">
    <property type="entry name" value="Arginase"/>
</dbReference>
<keyword evidence="5 12" id="KW-0479">Metal-binding</keyword>
<keyword evidence="7 12" id="KW-0464">Manganese</keyword>
<keyword evidence="14" id="KW-1185">Reference proteome</keyword>
<gene>
    <name evidence="13" type="primary">rocF</name>
    <name evidence="13" type="ORF">JM946_29135</name>
</gene>
<dbReference type="PROSITE" id="PS01053">
    <property type="entry name" value="ARGINASE_1"/>
    <property type="match status" value="1"/>
</dbReference>
<evidence type="ECO:0000256" key="2">
    <source>
        <dbReference type="ARBA" id="ARBA00012168"/>
    </source>
</evidence>
<comment type="pathway">
    <text evidence="1">Nitrogen metabolism; urea cycle; L-ornithine and urea from L-arginine: step 1/1.</text>
</comment>
<dbReference type="PANTHER" id="PTHR43782:SF3">
    <property type="entry name" value="ARGINASE"/>
    <property type="match status" value="1"/>
</dbReference>
<evidence type="ECO:0000256" key="5">
    <source>
        <dbReference type="ARBA" id="ARBA00022723"/>
    </source>
</evidence>
<evidence type="ECO:0000256" key="12">
    <source>
        <dbReference type="RuleBase" id="RU361159"/>
    </source>
</evidence>
<dbReference type="PRINTS" id="PR00116">
    <property type="entry name" value="ARGINASE"/>
</dbReference>
<evidence type="ECO:0000256" key="8">
    <source>
        <dbReference type="ARBA" id="ARBA00047391"/>
    </source>
</evidence>
<protein>
    <recommendedName>
        <fullName evidence="3 9">Arginase</fullName>
        <ecNumber evidence="2 9">3.5.3.1</ecNumber>
    </recommendedName>
</protein>
<comment type="caution">
    <text evidence="13">The sequence shown here is derived from an EMBL/GenBank/DDBJ whole genome shotgun (WGS) entry which is preliminary data.</text>
</comment>
<evidence type="ECO:0000313" key="14">
    <source>
        <dbReference type="Proteomes" id="UP000661077"/>
    </source>
</evidence>
<evidence type="ECO:0000313" key="13">
    <source>
        <dbReference type="EMBL" id="MBM0108816.1"/>
    </source>
</evidence>
<dbReference type="Gene3D" id="3.40.800.10">
    <property type="entry name" value="Ureohydrolase domain"/>
    <property type="match status" value="1"/>
</dbReference>
<dbReference type="GO" id="GO:0004053">
    <property type="term" value="F:arginase activity"/>
    <property type="evidence" value="ECO:0007669"/>
    <property type="project" value="UniProtKB-EC"/>
</dbReference>
<dbReference type="InterPro" id="IPR023696">
    <property type="entry name" value="Ureohydrolase_dom_sf"/>
</dbReference>
<evidence type="ECO:0000256" key="4">
    <source>
        <dbReference type="ARBA" id="ARBA00022503"/>
    </source>
</evidence>
<name>A0ABS1X6G7_9GAMM</name>
<dbReference type="Pfam" id="PF00491">
    <property type="entry name" value="Arginase"/>
    <property type="match status" value="1"/>
</dbReference>
<evidence type="ECO:0000256" key="1">
    <source>
        <dbReference type="ARBA" id="ARBA00005098"/>
    </source>
</evidence>
<dbReference type="NCBIfam" id="TIGR01229">
    <property type="entry name" value="rocF_arginase"/>
    <property type="match status" value="1"/>
</dbReference>
<evidence type="ECO:0000256" key="3">
    <source>
        <dbReference type="ARBA" id="ARBA00018123"/>
    </source>
</evidence>
<dbReference type="Proteomes" id="UP000661077">
    <property type="component" value="Unassembled WGS sequence"/>
</dbReference>
<evidence type="ECO:0000256" key="9">
    <source>
        <dbReference type="NCBIfam" id="TIGR01229"/>
    </source>
</evidence>
<dbReference type="PANTHER" id="PTHR43782">
    <property type="entry name" value="ARGINASE"/>
    <property type="match status" value="1"/>
</dbReference>
<dbReference type="InterPro" id="IPR020855">
    <property type="entry name" value="Ureohydrolase_Mn_BS"/>
</dbReference>
<comment type="catalytic activity">
    <reaction evidence="8 12">
        <text>L-arginine + H2O = urea + L-ornithine</text>
        <dbReference type="Rhea" id="RHEA:20569"/>
        <dbReference type="ChEBI" id="CHEBI:15377"/>
        <dbReference type="ChEBI" id="CHEBI:16199"/>
        <dbReference type="ChEBI" id="CHEBI:32682"/>
        <dbReference type="ChEBI" id="CHEBI:46911"/>
        <dbReference type="EC" id="3.5.3.1"/>
    </reaction>
</comment>
<keyword evidence="4 12" id="KW-0056">Arginine metabolism</keyword>
<keyword evidence="6 11" id="KW-0378">Hydrolase</keyword>
<comment type="similarity">
    <text evidence="10 11">Belongs to the arginase family.</text>
</comment>
<proteinExistence type="inferred from homology"/>
<dbReference type="PIRSF" id="PIRSF036979">
    <property type="entry name" value="Arginase"/>
    <property type="match status" value="1"/>
</dbReference>
<dbReference type="PROSITE" id="PS51409">
    <property type="entry name" value="ARGINASE_2"/>
    <property type="match status" value="1"/>
</dbReference>
<dbReference type="EMBL" id="JAEVLS010000010">
    <property type="protein sequence ID" value="MBM0108816.1"/>
    <property type="molecule type" value="Genomic_DNA"/>
</dbReference>
<accession>A0ABS1X6G7</accession>
<reference evidence="13 14" key="1">
    <citation type="journal article" date="2021" name="Int. J. Syst. Evol. Microbiol.">
        <title>Steroidobacter gossypii sp. nov., isolated from soil of cotton cropping field.</title>
        <authorList>
            <person name="Huang R."/>
            <person name="Yang S."/>
            <person name="Zhen C."/>
            <person name="Liu W."/>
        </authorList>
    </citation>
    <scope>NUCLEOTIDE SEQUENCE [LARGE SCALE GENOMIC DNA]</scope>
    <source>
        <strain evidence="13 14">S1-65</strain>
    </source>
</reference>
<dbReference type="EC" id="3.5.3.1" evidence="2 9"/>
<sequence length="325" mass="35168">MSTQFASAGSSLAMARPGEKKSVALIGAPTDAGAADRGSSMGPEALRVAGLREALAARGLQVHDRGNLNGPGNPWQLPVEGYRHLTEVIEWNRLVHDAMYAALREGHLPILLGGDHCLAIGSISAVARHCRERGKKLRVFWLDAHADFNTRELSPSGNIHGMPVACLCGFGPAQLSELSGQKPAIEPSVIRQIGIRSVDPPEKRFVHEQGLEVFDMRYIDEVGMRQTMEQALLGLDEDTHLHVSFDVDFLDPEIAPGVGTTIPGGPSYREAQLCMEMIADTGRLSSLDVMELNPALDVRNKTALLAVDLIESLFGKSTLMRRAVP</sequence>